<feature type="binding site" evidence="7">
    <location>
        <position position="39"/>
    </location>
    <ligand>
        <name>Fe cation</name>
        <dbReference type="ChEBI" id="CHEBI:24875"/>
    </ligand>
</feature>
<feature type="binding site" evidence="7">
    <location>
        <position position="6"/>
    </location>
    <ligand>
        <name>Fe cation</name>
        <dbReference type="ChEBI" id="CHEBI:24875"/>
    </ligand>
</feature>
<dbReference type="AlphaFoldDB" id="A0A4Q2KCI8"/>
<dbReference type="InterPro" id="IPR024922">
    <property type="entry name" value="Rubredoxin"/>
</dbReference>
<gene>
    <name evidence="9" type="ORF">ESZ91_07910</name>
</gene>
<proteinExistence type="inferred from homology"/>
<keyword evidence="5 6" id="KW-0408">Iron</keyword>
<evidence type="ECO:0000256" key="5">
    <source>
        <dbReference type="ARBA" id="ARBA00023004"/>
    </source>
</evidence>
<evidence type="ECO:0000256" key="3">
    <source>
        <dbReference type="ARBA" id="ARBA00022723"/>
    </source>
</evidence>
<dbReference type="GO" id="GO:0009055">
    <property type="term" value="F:electron transfer activity"/>
    <property type="evidence" value="ECO:0007669"/>
    <property type="project" value="InterPro"/>
</dbReference>
<dbReference type="SUPFAM" id="SSF57802">
    <property type="entry name" value="Rubredoxin-like"/>
    <property type="match status" value="1"/>
</dbReference>
<evidence type="ECO:0000256" key="6">
    <source>
        <dbReference type="PIRNR" id="PIRNR000071"/>
    </source>
</evidence>
<evidence type="ECO:0000256" key="1">
    <source>
        <dbReference type="ARBA" id="ARBA00005337"/>
    </source>
</evidence>
<reference evidence="9 10" key="1">
    <citation type="journal article" date="2019" name="Gut">
        <title>Antibiotics-induced monodominance of a novel gut bacterial order.</title>
        <authorList>
            <person name="Hildebrand F."/>
            <person name="Moitinho-Silva L."/>
            <person name="Blasche S."/>
            <person name="Jahn M.T."/>
            <person name="Gossmann T.I."/>
            <person name="Heuerta-Cepas J."/>
            <person name="Hercog R."/>
            <person name="Luetge M."/>
            <person name="Bahram M."/>
            <person name="Pryszlak A."/>
            <person name="Alves R.J."/>
            <person name="Waszak S.M."/>
            <person name="Zhu A."/>
            <person name="Ye L."/>
            <person name="Costea P.I."/>
            <person name="Aalvink S."/>
            <person name="Belzer C."/>
            <person name="Forslund S.K."/>
            <person name="Sunagawa S."/>
            <person name="Hentschel U."/>
            <person name="Merten C."/>
            <person name="Patil K.R."/>
            <person name="Benes V."/>
            <person name="Bork P."/>
        </authorList>
    </citation>
    <scope>NUCLEOTIDE SEQUENCE [LARGE SCALE GENOMIC DNA]</scope>
    <source>
        <strain evidence="9 10">HDS1380</strain>
    </source>
</reference>
<dbReference type="InterPro" id="IPR024935">
    <property type="entry name" value="Rubredoxin_dom"/>
</dbReference>
<organism evidence="9 10">
    <name type="scientific">Candidatus Borkfalkia ceftriaxoniphila</name>
    <dbReference type="NCBI Taxonomy" id="2508949"/>
    <lineage>
        <taxon>Bacteria</taxon>
        <taxon>Bacillati</taxon>
        <taxon>Bacillota</taxon>
        <taxon>Clostridia</taxon>
        <taxon>Christensenellales</taxon>
        <taxon>Christensenellaceae</taxon>
        <taxon>Candidatus Borkfalkia</taxon>
    </lineage>
</organism>
<keyword evidence="3 6" id="KW-0479">Metal-binding</keyword>
<evidence type="ECO:0000256" key="2">
    <source>
        <dbReference type="ARBA" id="ARBA00022448"/>
    </source>
</evidence>
<keyword evidence="4 6" id="KW-0249">Electron transport</keyword>
<comment type="caution">
    <text evidence="9">The sequence shown here is derived from an EMBL/GenBank/DDBJ whole genome shotgun (WGS) entry which is preliminary data.</text>
</comment>
<protein>
    <recommendedName>
        <fullName evidence="6">Rubredoxin</fullName>
    </recommendedName>
</protein>
<dbReference type="RefSeq" id="WP_129225892.1">
    <property type="nucleotide sequence ID" value="NZ_SDOZ01000002.1"/>
</dbReference>
<dbReference type="PIRSF" id="PIRSF000071">
    <property type="entry name" value="Rubredoxin"/>
    <property type="match status" value="1"/>
</dbReference>
<dbReference type="PROSITE" id="PS50903">
    <property type="entry name" value="RUBREDOXIN_LIKE"/>
    <property type="match status" value="1"/>
</dbReference>
<comment type="cofactor">
    <cofactor evidence="6 7">
        <name>Fe(3+)</name>
        <dbReference type="ChEBI" id="CHEBI:29034"/>
    </cofactor>
    <text evidence="6 7">Binds 1 Fe(3+) ion per subunit.</text>
</comment>
<evidence type="ECO:0000313" key="9">
    <source>
        <dbReference type="EMBL" id="RXZ62308.1"/>
    </source>
</evidence>
<dbReference type="GO" id="GO:0043448">
    <property type="term" value="P:alkane catabolic process"/>
    <property type="evidence" value="ECO:0007669"/>
    <property type="project" value="TreeGrafter"/>
</dbReference>
<feature type="binding site" evidence="7">
    <location>
        <position position="42"/>
    </location>
    <ligand>
        <name>Fe cation</name>
        <dbReference type="ChEBI" id="CHEBI:24875"/>
    </ligand>
</feature>
<dbReference type="InterPro" id="IPR024934">
    <property type="entry name" value="Rubredoxin-like_dom"/>
</dbReference>
<keyword evidence="2 6" id="KW-0813">Transport</keyword>
<evidence type="ECO:0000259" key="8">
    <source>
        <dbReference type="PROSITE" id="PS50903"/>
    </source>
</evidence>
<name>A0A4Q2KCI8_9FIRM</name>
<dbReference type="PANTHER" id="PTHR47627">
    <property type="entry name" value="RUBREDOXIN"/>
    <property type="match status" value="1"/>
</dbReference>
<dbReference type="PRINTS" id="PR00163">
    <property type="entry name" value="RUBREDOXIN"/>
</dbReference>
<feature type="binding site" evidence="7">
    <location>
        <position position="9"/>
    </location>
    <ligand>
        <name>Fe cation</name>
        <dbReference type="ChEBI" id="CHEBI:24875"/>
    </ligand>
</feature>
<keyword evidence="10" id="KW-1185">Reference proteome</keyword>
<dbReference type="Pfam" id="PF00301">
    <property type="entry name" value="Rubredoxin"/>
    <property type="match status" value="1"/>
</dbReference>
<sequence>MAKYVCSICGYEYDEATGDPDNGLAPGTKWEDVPEDFTCPLCGVGKDMFESEEA</sequence>
<dbReference type="GO" id="GO:0005506">
    <property type="term" value="F:iron ion binding"/>
    <property type="evidence" value="ECO:0007669"/>
    <property type="project" value="InterPro"/>
</dbReference>
<feature type="domain" description="Rubredoxin-like" evidence="8">
    <location>
        <begin position="1"/>
        <end position="52"/>
    </location>
</feature>
<dbReference type="Proteomes" id="UP000291269">
    <property type="component" value="Unassembled WGS sequence"/>
</dbReference>
<comment type="similarity">
    <text evidence="1 6">Belongs to the rubredoxin family.</text>
</comment>
<dbReference type="EMBL" id="SDOZ01000002">
    <property type="protein sequence ID" value="RXZ62308.1"/>
    <property type="molecule type" value="Genomic_DNA"/>
</dbReference>
<dbReference type="NCBIfam" id="NF045768">
    <property type="entry name" value="RubredRD"/>
    <property type="match status" value="1"/>
</dbReference>
<dbReference type="CDD" id="cd00730">
    <property type="entry name" value="rubredoxin"/>
    <property type="match status" value="1"/>
</dbReference>
<evidence type="ECO:0000256" key="7">
    <source>
        <dbReference type="PIRSR" id="PIRSR000071-1"/>
    </source>
</evidence>
<evidence type="ECO:0000256" key="4">
    <source>
        <dbReference type="ARBA" id="ARBA00022982"/>
    </source>
</evidence>
<dbReference type="OrthoDB" id="9802447at2"/>
<evidence type="ECO:0000313" key="10">
    <source>
        <dbReference type="Proteomes" id="UP000291269"/>
    </source>
</evidence>
<dbReference type="FunFam" id="2.20.28.10:FF:000001">
    <property type="entry name" value="Rubredoxin"/>
    <property type="match status" value="1"/>
</dbReference>
<dbReference type="Gene3D" id="2.20.28.10">
    <property type="match status" value="1"/>
</dbReference>
<accession>A0A4Q2KCI8</accession>
<dbReference type="PANTHER" id="PTHR47627:SF1">
    <property type="entry name" value="RUBREDOXIN-1-RELATED"/>
    <property type="match status" value="1"/>
</dbReference>
<dbReference type="InterPro" id="IPR050526">
    <property type="entry name" value="Rubredoxin_ET"/>
</dbReference>